<dbReference type="AlphaFoldDB" id="A0A0C2CMQ4"/>
<dbReference type="Proteomes" id="UP000054047">
    <property type="component" value="Unassembled WGS sequence"/>
</dbReference>
<dbReference type="EMBL" id="KN733802">
    <property type="protein sequence ID" value="KIH57893.1"/>
    <property type="molecule type" value="Genomic_DNA"/>
</dbReference>
<evidence type="ECO:0000313" key="1">
    <source>
        <dbReference type="EMBL" id="KIH57893.1"/>
    </source>
</evidence>
<keyword evidence="2" id="KW-1185">Reference proteome</keyword>
<sequence length="40" mass="4891">MTNIYWKREEGRRKTTNISYNCVDRHVAVMKDKLETAFVW</sequence>
<reference evidence="1 2" key="1">
    <citation type="submission" date="2013-12" db="EMBL/GenBank/DDBJ databases">
        <title>Draft genome of the parsitic nematode Ancylostoma duodenale.</title>
        <authorList>
            <person name="Mitreva M."/>
        </authorList>
    </citation>
    <scope>NUCLEOTIDE SEQUENCE [LARGE SCALE GENOMIC DNA]</scope>
    <source>
        <strain evidence="1 2">Zhejiang</strain>
    </source>
</reference>
<protein>
    <submittedName>
        <fullName evidence="1">Uncharacterized protein</fullName>
    </submittedName>
</protein>
<evidence type="ECO:0000313" key="2">
    <source>
        <dbReference type="Proteomes" id="UP000054047"/>
    </source>
</evidence>
<accession>A0A0C2CMQ4</accession>
<gene>
    <name evidence="1" type="ORF">ANCDUO_11912</name>
</gene>
<organism evidence="1 2">
    <name type="scientific">Ancylostoma duodenale</name>
    <dbReference type="NCBI Taxonomy" id="51022"/>
    <lineage>
        <taxon>Eukaryota</taxon>
        <taxon>Metazoa</taxon>
        <taxon>Ecdysozoa</taxon>
        <taxon>Nematoda</taxon>
        <taxon>Chromadorea</taxon>
        <taxon>Rhabditida</taxon>
        <taxon>Rhabditina</taxon>
        <taxon>Rhabditomorpha</taxon>
        <taxon>Strongyloidea</taxon>
        <taxon>Ancylostomatidae</taxon>
        <taxon>Ancylostomatinae</taxon>
        <taxon>Ancylostoma</taxon>
    </lineage>
</organism>
<name>A0A0C2CMQ4_9BILA</name>
<proteinExistence type="predicted"/>